<dbReference type="AlphaFoldDB" id="A0AAV2THC4"/>
<accession>A0AAV2THC4</accession>
<protein>
    <submittedName>
        <fullName evidence="1">Uncharacterized protein</fullName>
    </submittedName>
</protein>
<gene>
    <name evidence="1" type="ORF">CDAUBV1_LOCUS10344</name>
</gene>
<organism evidence="1 2">
    <name type="scientific">Calicophoron daubneyi</name>
    <name type="common">Rumen fluke</name>
    <name type="synonym">Paramphistomum daubneyi</name>
    <dbReference type="NCBI Taxonomy" id="300641"/>
    <lineage>
        <taxon>Eukaryota</taxon>
        <taxon>Metazoa</taxon>
        <taxon>Spiralia</taxon>
        <taxon>Lophotrochozoa</taxon>
        <taxon>Platyhelminthes</taxon>
        <taxon>Trematoda</taxon>
        <taxon>Digenea</taxon>
        <taxon>Plagiorchiida</taxon>
        <taxon>Pronocephalata</taxon>
        <taxon>Paramphistomoidea</taxon>
        <taxon>Paramphistomidae</taxon>
        <taxon>Calicophoron</taxon>
    </lineage>
</organism>
<dbReference type="EMBL" id="CAXLJL010000301">
    <property type="protein sequence ID" value="CAL5136281.1"/>
    <property type="molecule type" value="Genomic_DNA"/>
</dbReference>
<name>A0AAV2THC4_CALDB</name>
<sequence length="88" mass="9779">MASFVKIILVKAHQCQRAGSSVLLDARWKSFSKSIIKGPTIPSVLEYLKGWILETGRSNTGQEYYRILEALFALDSGYQRILCDSPGG</sequence>
<evidence type="ECO:0000313" key="2">
    <source>
        <dbReference type="Proteomes" id="UP001497525"/>
    </source>
</evidence>
<comment type="caution">
    <text evidence="1">The sequence shown here is derived from an EMBL/GenBank/DDBJ whole genome shotgun (WGS) entry which is preliminary data.</text>
</comment>
<proteinExistence type="predicted"/>
<evidence type="ECO:0000313" key="1">
    <source>
        <dbReference type="EMBL" id="CAL5136281.1"/>
    </source>
</evidence>
<reference evidence="1" key="1">
    <citation type="submission" date="2024-06" db="EMBL/GenBank/DDBJ databases">
        <authorList>
            <person name="Liu X."/>
            <person name="Lenzi L."/>
            <person name="Haldenby T S."/>
            <person name="Uol C."/>
        </authorList>
    </citation>
    <scope>NUCLEOTIDE SEQUENCE</scope>
</reference>
<dbReference type="Proteomes" id="UP001497525">
    <property type="component" value="Unassembled WGS sequence"/>
</dbReference>